<sequence length="116" mass="12147">MVRPVLHLMTAFCLLLVQSLHDGAGLVESHLHHHAQDSAPTLDYGPGAAADDASAADQTGTPWPAHAGEAMHCHILAIVTPEMGLSAPVGQGERFAQAPHRAPSRTVDPPVFPPKA</sequence>
<proteinExistence type="predicted"/>
<dbReference type="AlphaFoldDB" id="A0A4R2PRL6"/>
<comment type="caution">
    <text evidence="2">The sequence shown here is derived from an EMBL/GenBank/DDBJ whole genome shotgun (WGS) entry which is preliminary data.</text>
</comment>
<evidence type="ECO:0000313" key="3">
    <source>
        <dbReference type="Proteomes" id="UP000295399"/>
    </source>
</evidence>
<gene>
    <name evidence="2" type="ORF">EV659_101383</name>
</gene>
<feature type="compositionally biased region" description="Low complexity" evidence="1">
    <location>
        <begin position="48"/>
        <end position="57"/>
    </location>
</feature>
<accession>A0A4R2PRL6</accession>
<dbReference type="InParanoid" id="A0A4R2PRL6"/>
<evidence type="ECO:0000256" key="1">
    <source>
        <dbReference type="SAM" id="MobiDB-lite"/>
    </source>
</evidence>
<name>A0A4R2PRL6_RHOSA</name>
<dbReference type="EMBL" id="SLXO01000001">
    <property type="protein sequence ID" value="TCP38479.1"/>
    <property type="molecule type" value="Genomic_DNA"/>
</dbReference>
<dbReference type="RefSeq" id="WP_132706932.1">
    <property type="nucleotide sequence ID" value="NZ_JACIGF010000001.1"/>
</dbReference>
<protein>
    <submittedName>
        <fullName evidence="2">Uncharacterized protein</fullName>
    </submittedName>
</protein>
<feature type="region of interest" description="Disordered" evidence="1">
    <location>
        <begin position="89"/>
        <end position="116"/>
    </location>
</feature>
<dbReference type="Proteomes" id="UP000295399">
    <property type="component" value="Unassembled WGS sequence"/>
</dbReference>
<feature type="region of interest" description="Disordered" evidence="1">
    <location>
        <begin position="37"/>
        <end position="64"/>
    </location>
</feature>
<keyword evidence="3" id="KW-1185">Reference proteome</keyword>
<organism evidence="2 3">
    <name type="scientific">Rhodothalassium salexigens DSM 2132</name>
    <dbReference type="NCBI Taxonomy" id="1188247"/>
    <lineage>
        <taxon>Bacteria</taxon>
        <taxon>Pseudomonadati</taxon>
        <taxon>Pseudomonadota</taxon>
        <taxon>Alphaproteobacteria</taxon>
        <taxon>Rhodothalassiales</taxon>
        <taxon>Rhodothalassiaceae</taxon>
        <taxon>Rhodothalassium</taxon>
    </lineage>
</organism>
<reference evidence="2 3" key="1">
    <citation type="submission" date="2019-03" db="EMBL/GenBank/DDBJ databases">
        <title>Genomic Encyclopedia of Type Strains, Phase IV (KMG-IV): sequencing the most valuable type-strain genomes for metagenomic binning, comparative biology and taxonomic classification.</title>
        <authorList>
            <person name="Goeker M."/>
        </authorList>
    </citation>
    <scope>NUCLEOTIDE SEQUENCE [LARGE SCALE GENOMIC DNA]</scope>
    <source>
        <strain evidence="2 3">DSM 2132</strain>
    </source>
</reference>
<evidence type="ECO:0000313" key="2">
    <source>
        <dbReference type="EMBL" id="TCP38479.1"/>
    </source>
</evidence>